<feature type="region of interest" description="Disordered" evidence="1">
    <location>
        <begin position="118"/>
        <end position="167"/>
    </location>
</feature>
<sequence>MKVQLLLLLALAGPLCSFTRASPTTVPTEVKEEETTIQVVERMKQETIITGPSPTDPRYLPELVMASTDRPVPETEAHTVVFTAALDPTTETSVVETEAAAVDTSAYAKTTLLPAITAEAPVPETTAPEEIGGTLPETTETPANPRPSENPHEENRNGQTGKEVENKDDMVEGDLSTGQIVGIVIGAIVAVVIVIAVVIAVLKRMGKYSSAKSRKPAKKTASFHP</sequence>
<keyword evidence="3" id="KW-0732">Signal</keyword>
<protein>
    <recommendedName>
        <fullName evidence="6">Podoplanin</fullName>
    </recommendedName>
</protein>
<dbReference type="PANTHER" id="PTHR47390:SF1">
    <property type="entry name" value="PODOPLANIN"/>
    <property type="match status" value="1"/>
</dbReference>
<feature type="compositionally biased region" description="Basic and acidic residues" evidence="1">
    <location>
        <begin position="149"/>
        <end position="167"/>
    </location>
</feature>
<dbReference type="Proteomes" id="UP001345963">
    <property type="component" value="Unassembled WGS sequence"/>
</dbReference>
<feature type="transmembrane region" description="Helical" evidence="2">
    <location>
        <begin position="180"/>
        <end position="202"/>
    </location>
</feature>
<keyword evidence="5" id="KW-1185">Reference proteome</keyword>
<keyword evidence="2" id="KW-1133">Transmembrane helix</keyword>
<feature type="compositionally biased region" description="Low complexity" evidence="1">
    <location>
        <begin position="118"/>
        <end position="131"/>
    </location>
</feature>
<reference evidence="4 5" key="1">
    <citation type="submission" date="2021-07" db="EMBL/GenBank/DDBJ databases">
        <authorList>
            <person name="Palmer J.M."/>
        </authorList>
    </citation>
    <scope>NUCLEOTIDE SEQUENCE [LARGE SCALE GENOMIC DNA]</scope>
    <source>
        <strain evidence="4 5">AT_MEX2019</strain>
        <tissue evidence="4">Muscle</tissue>
    </source>
</reference>
<keyword evidence="2" id="KW-0812">Transmembrane</keyword>
<accession>A0ABU7ATI4</accession>
<feature type="chain" id="PRO_5046316283" description="Podoplanin" evidence="3">
    <location>
        <begin position="22"/>
        <end position="225"/>
    </location>
</feature>
<feature type="signal peptide" evidence="3">
    <location>
        <begin position="1"/>
        <end position="21"/>
    </location>
</feature>
<evidence type="ECO:0000313" key="4">
    <source>
        <dbReference type="EMBL" id="MED6241253.1"/>
    </source>
</evidence>
<dbReference type="InterPro" id="IPR052684">
    <property type="entry name" value="Podoplanin_domain"/>
</dbReference>
<keyword evidence="2" id="KW-0472">Membrane</keyword>
<evidence type="ECO:0000256" key="2">
    <source>
        <dbReference type="SAM" id="Phobius"/>
    </source>
</evidence>
<comment type="caution">
    <text evidence="4">The sequence shown here is derived from an EMBL/GenBank/DDBJ whole genome shotgun (WGS) entry which is preliminary data.</text>
</comment>
<name>A0ABU7ATI4_9TELE</name>
<gene>
    <name evidence="4" type="ORF">ATANTOWER_005201</name>
</gene>
<evidence type="ECO:0000256" key="1">
    <source>
        <dbReference type="SAM" id="MobiDB-lite"/>
    </source>
</evidence>
<dbReference type="PANTHER" id="PTHR47390">
    <property type="entry name" value="PODOPLANIN"/>
    <property type="match status" value="1"/>
</dbReference>
<evidence type="ECO:0008006" key="6">
    <source>
        <dbReference type="Google" id="ProtNLM"/>
    </source>
</evidence>
<proteinExistence type="predicted"/>
<evidence type="ECO:0000313" key="5">
    <source>
        <dbReference type="Proteomes" id="UP001345963"/>
    </source>
</evidence>
<organism evidence="4 5">
    <name type="scientific">Ataeniobius toweri</name>
    <dbReference type="NCBI Taxonomy" id="208326"/>
    <lineage>
        <taxon>Eukaryota</taxon>
        <taxon>Metazoa</taxon>
        <taxon>Chordata</taxon>
        <taxon>Craniata</taxon>
        <taxon>Vertebrata</taxon>
        <taxon>Euteleostomi</taxon>
        <taxon>Actinopterygii</taxon>
        <taxon>Neopterygii</taxon>
        <taxon>Teleostei</taxon>
        <taxon>Neoteleostei</taxon>
        <taxon>Acanthomorphata</taxon>
        <taxon>Ovalentaria</taxon>
        <taxon>Atherinomorphae</taxon>
        <taxon>Cyprinodontiformes</taxon>
        <taxon>Goodeidae</taxon>
        <taxon>Ataeniobius</taxon>
    </lineage>
</organism>
<dbReference type="EMBL" id="JAHUTI010029661">
    <property type="protein sequence ID" value="MED6241253.1"/>
    <property type="molecule type" value="Genomic_DNA"/>
</dbReference>
<evidence type="ECO:0000256" key="3">
    <source>
        <dbReference type="SAM" id="SignalP"/>
    </source>
</evidence>